<feature type="compositionally biased region" description="Basic residues" evidence="1">
    <location>
        <begin position="66"/>
        <end position="81"/>
    </location>
</feature>
<feature type="compositionally biased region" description="Basic and acidic residues" evidence="1">
    <location>
        <begin position="135"/>
        <end position="146"/>
    </location>
</feature>
<reference evidence="2" key="2">
    <citation type="submission" date="2017-05" db="UniProtKB">
        <authorList>
            <consortium name="EnsemblMetazoa"/>
        </authorList>
    </citation>
    <scope>IDENTIFICATION</scope>
</reference>
<dbReference type="KEGG" id="aqu:109582252"/>
<organism evidence="2">
    <name type="scientific">Amphimedon queenslandica</name>
    <name type="common">Sponge</name>
    <dbReference type="NCBI Taxonomy" id="400682"/>
    <lineage>
        <taxon>Eukaryota</taxon>
        <taxon>Metazoa</taxon>
        <taxon>Porifera</taxon>
        <taxon>Demospongiae</taxon>
        <taxon>Heteroscleromorpha</taxon>
        <taxon>Haplosclerida</taxon>
        <taxon>Niphatidae</taxon>
        <taxon>Amphimedon</taxon>
    </lineage>
</organism>
<dbReference type="GO" id="GO:0031533">
    <property type="term" value="C:mRNA capping enzyme complex"/>
    <property type="evidence" value="ECO:0007669"/>
    <property type="project" value="InterPro"/>
</dbReference>
<name>A0A1X7UTL4_AMPQE</name>
<feature type="region of interest" description="Disordered" evidence="1">
    <location>
        <begin position="61"/>
        <end position="210"/>
    </location>
</feature>
<dbReference type="EnsemblMetazoa" id="Aqu2.1.31011_001">
    <property type="protein sequence ID" value="Aqu2.1.31011_001"/>
    <property type="gene ID" value="Aqu2.1.31011"/>
</dbReference>
<feature type="region of interest" description="Disordered" evidence="1">
    <location>
        <begin position="237"/>
        <end position="291"/>
    </location>
</feature>
<reference evidence="3" key="1">
    <citation type="journal article" date="2010" name="Nature">
        <title>The Amphimedon queenslandica genome and the evolution of animal complexity.</title>
        <authorList>
            <person name="Srivastava M."/>
            <person name="Simakov O."/>
            <person name="Chapman J."/>
            <person name="Fahey B."/>
            <person name="Gauthier M.E."/>
            <person name="Mitros T."/>
            <person name="Richards G.S."/>
            <person name="Conaco C."/>
            <person name="Dacre M."/>
            <person name="Hellsten U."/>
            <person name="Larroux C."/>
            <person name="Putnam N.H."/>
            <person name="Stanke M."/>
            <person name="Adamska M."/>
            <person name="Darling A."/>
            <person name="Degnan S.M."/>
            <person name="Oakley T.H."/>
            <person name="Plachetzki D.C."/>
            <person name="Zhai Y."/>
            <person name="Adamski M."/>
            <person name="Calcino A."/>
            <person name="Cummins S.F."/>
            <person name="Goodstein D.M."/>
            <person name="Harris C."/>
            <person name="Jackson D.J."/>
            <person name="Leys S.P."/>
            <person name="Shu S."/>
            <person name="Woodcroft B.J."/>
            <person name="Vervoort M."/>
            <person name="Kosik K.S."/>
            <person name="Manning G."/>
            <person name="Degnan B.M."/>
            <person name="Rokhsar D.S."/>
        </authorList>
    </citation>
    <scope>NUCLEOTIDE SEQUENCE [LARGE SCALE GENOMIC DNA]</scope>
</reference>
<dbReference type="GO" id="GO:0106005">
    <property type="term" value="P:RNA 5'-cap (guanine-N7)-methylation"/>
    <property type="evidence" value="ECO:0007669"/>
    <property type="project" value="InterPro"/>
</dbReference>
<protein>
    <submittedName>
        <fullName evidence="2">Uncharacterized protein</fullName>
    </submittedName>
</protein>
<feature type="compositionally biased region" description="Basic and acidic residues" evidence="1">
    <location>
        <begin position="256"/>
        <end position="266"/>
    </location>
</feature>
<proteinExistence type="predicted"/>
<feature type="compositionally biased region" description="Basic and acidic residues" evidence="1">
    <location>
        <begin position="156"/>
        <end position="202"/>
    </location>
</feature>
<keyword evidence="3" id="KW-1185">Reference proteome</keyword>
<dbReference type="GO" id="GO:0003723">
    <property type="term" value="F:RNA binding"/>
    <property type="evidence" value="ECO:0007669"/>
    <property type="project" value="InterPro"/>
</dbReference>
<dbReference type="AlphaFoldDB" id="A0A1X7UTL4"/>
<accession>A0A1X7UTL4</accession>
<feature type="region of interest" description="Disordered" evidence="1">
    <location>
        <begin position="446"/>
        <end position="474"/>
    </location>
</feature>
<dbReference type="InParanoid" id="A0A1X7UTL4"/>
<dbReference type="Proteomes" id="UP000007879">
    <property type="component" value="Unassembled WGS sequence"/>
</dbReference>
<sequence length="474" mass="54583">MAVVGEGLFLDSVKDEVAEEDPVAVLKDYFKFRYTENDHEYLKCRNRRKMMYQVPVISPWPPPLVRNRRPRGRYKDHRHREKDRYGSDRSHHRSLVSSHERYNDWSPPRYHRSYRYRSRSPGSPQHSPPTSHLSHSYDHDQFRSSQEDELLSSQEQHQRKKEEEHQREKAEYQREKVEHQREKEEQPLAERPQEREEEKGTESKPAPAISNYFDSLMLNMRESPEKLTDSDFQDILINASSGSSKPVLPLKRQKKEKKEPAKKQQPQEKASTTETSTAKRKVQPDGLLVSHGNTKSVTASILRDGLSANKTMALPQRNKKKRTRVISNISDEEDDEIIDPVQVNNDTMQLSTRLRQEATDSAHGGIGGKVKVEEGQPGLKSAFYNQPEAFTVHINLKHVNLNSKTESFNHTETQPVSPTVSPSTAPCMYSSAVTLDDSNKHVVLRLSKPVESETDVLSAKKSHKSKKKKKSKEH</sequence>
<evidence type="ECO:0000256" key="1">
    <source>
        <dbReference type="SAM" id="MobiDB-lite"/>
    </source>
</evidence>
<feature type="compositionally biased region" description="Basic residues" evidence="1">
    <location>
        <begin position="109"/>
        <end position="118"/>
    </location>
</feature>
<evidence type="ECO:0000313" key="2">
    <source>
        <dbReference type="EnsemblMetazoa" id="Aqu2.1.31011_001"/>
    </source>
</evidence>
<feature type="compositionally biased region" description="Basic residues" evidence="1">
    <location>
        <begin position="460"/>
        <end position="474"/>
    </location>
</feature>
<gene>
    <name evidence="2" type="primary">109582252</name>
</gene>
<dbReference type="EnsemblMetazoa" id="XM_019996905.1">
    <property type="protein sequence ID" value="XP_019852464.1"/>
    <property type="gene ID" value="LOC109582252"/>
</dbReference>
<evidence type="ECO:0000313" key="3">
    <source>
        <dbReference type="Proteomes" id="UP000007879"/>
    </source>
</evidence>